<feature type="compositionally biased region" description="Acidic residues" evidence="4">
    <location>
        <begin position="141"/>
        <end position="153"/>
    </location>
</feature>
<evidence type="ECO:0000313" key="5">
    <source>
        <dbReference type="EMBL" id="OEH77872.1"/>
    </source>
</evidence>
<dbReference type="PANTHER" id="PTHR13486">
    <property type="entry name" value="TELOMERE LENGTH AND SILENCING PROTEIN 1 TLS1 FAMILY MEMBER"/>
    <property type="match status" value="1"/>
</dbReference>
<dbReference type="AlphaFoldDB" id="A0A1D3D359"/>
<accession>A0A1D3D359</accession>
<dbReference type="EMBL" id="JROU02000948">
    <property type="protein sequence ID" value="OEH77872.1"/>
    <property type="molecule type" value="Genomic_DNA"/>
</dbReference>
<dbReference type="InParanoid" id="A0A1D3D359"/>
<keyword evidence="3" id="KW-0539">Nucleus</keyword>
<name>A0A1D3D359_9EIME</name>
<comment type="caution">
    <text evidence="5">The sequence shown here is derived from an EMBL/GenBank/DDBJ whole genome shotgun (WGS) entry which is preliminary data.</text>
</comment>
<feature type="compositionally biased region" description="Low complexity" evidence="4">
    <location>
        <begin position="1"/>
        <end position="38"/>
    </location>
</feature>
<sequence>MANRGAGTALGSSATSSPEAPSSSSSPSGTSSTPMAAADQTSCNARGLFRLGPRSLHSLRRLKELEEADATLGTLQGSEFSRAEPSDSIGSTGAATAPEDAADGGSDSDDDTFEVVRSMKDLQRMRGGPRKGLDVRAGLEEVTEENEDEEEEDAMGLLEKNFAAGGPGSGSDRHLEEFLRERMKNKEHESREERAIREHDMVDKMRDLYAIPDHLKVADKTEVYKDQMNWVTGLVEVELPMENKLKNIEATERAKRQLLRKGLLEEAEENPDDPDVVRKTAFGQRYTWYIPDYQYKKKHGPQAQKARDGHEVKQFAKRTKRMNEGRGRVGIAPM</sequence>
<feature type="compositionally biased region" description="Acidic residues" evidence="4">
    <location>
        <begin position="100"/>
        <end position="113"/>
    </location>
</feature>
<evidence type="ECO:0000256" key="2">
    <source>
        <dbReference type="ARBA" id="ARBA00007643"/>
    </source>
</evidence>
<reference evidence="5 6" key="1">
    <citation type="journal article" date="2016" name="BMC Genomics">
        <title>Comparative genomics reveals Cyclospora cayetanensis possesses coccidia-like metabolism and invasion components but unique surface antigens.</title>
        <authorList>
            <person name="Liu S."/>
            <person name="Wang L."/>
            <person name="Zheng H."/>
            <person name="Xu Z."/>
            <person name="Roellig D.M."/>
            <person name="Li N."/>
            <person name="Frace M.A."/>
            <person name="Tang K."/>
            <person name="Arrowood M.J."/>
            <person name="Moss D.M."/>
            <person name="Zhang L."/>
            <person name="Feng Y."/>
            <person name="Xiao L."/>
        </authorList>
    </citation>
    <scope>NUCLEOTIDE SEQUENCE [LARGE SCALE GENOMIC DNA]</scope>
    <source>
        <strain evidence="5 6">CHN_HEN01</strain>
    </source>
</reference>
<dbReference type="VEuPathDB" id="ToxoDB:cyc_01591"/>
<organism evidence="5 6">
    <name type="scientific">Cyclospora cayetanensis</name>
    <dbReference type="NCBI Taxonomy" id="88456"/>
    <lineage>
        <taxon>Eukaryota</taxon>
        <taxon>Sar</taxon>
        <taxon>Alveolata</taxon>
        <taxon>Apicomplexa</taxon>
        <taxon>Conoidasida</taxon>
        <taxon>Coccidia</taxon>
        <taxon>Eucoccidiorida</taxon>
        <taxon>Eimeriorina</taxon>
        <taxon>Eimeriidae</taxon>
        <taxon>Cyclospora</taxon>
    </lineage>
</organism>
<evidence type="ECO:0000256" key="3">
    <source>
        <dbReference type="ARBA" id="ARBA00023242"/>
    </source>
</evidence>
<feature type="region of interest" description="Disordered" evidence="4">
    <location>
        <begin position="70"/>
        <end position="153"/>
    </location>
</feature>
<proteinExistence type="inferred from homology"/>
<dbReference type="InterPro" id="IPR010756">
    <property type="entry name" value="Tls1-like"/>
</dbReference>
<evidence type="ECO:0000256" key="4">
    <source>
        <dbReference type="SAM" id="MobiDB-lite"/>
    </source>
</evidence>
<comment type="similarity">
    <text evidence="2">Belongs to the TLS1 family.</text>
</comment>
<evidence type="ECO:0000256" key="1">
    <source>
        <dbReference type="ARBA" id="ARBA00004123"/>
    </source>
</evidence>
<dbReference type="PANTHER" id="PTHR13486:SF2">
    <property type="entry name" value="SPLICING FACTOR C9ORF78"/>
    <property type="match status" value="1"/>
</dbReference>
<dbReference type="GO" id="GO:0005681">
    <property type="term" value="C:spliceosomal complex"/>
    <property type="evidence" value="ECO:0007669"/>
    <property type="project" value="TreeGrafter"/>
</dbReference>
<comment type="subcellular location">
    <subcellularLocation>
        <location evidence="1">Nucleus</location>
    </subcellularLocation>
</comment>
<feature type="region of interest" description="Disordered" evidence="4">
    <location>
        <begin position="1"/>
        <end position="50"/>
    </location>
</feature>
<dbReference type="Pfam" id="PF07052">
    <property type="entry name" value="Hep_59"/>
    <property type="match status" value="1"/>
</dbReference>
<protein>
    <submittedName>
        <fullName evidence="5">Uncharacterized protein</fullName>
    </submittedName>
</protein>
<dbReference type="Proteomes" id="UP000095192">
    <property type="component" value="Unassembled WGS sequence"/>
</dbReference>
<keyword evidence="6" id="KW-1185">Reference proteome</keyword>
<evidence type="ECO:0000313" key="6">
    <source>
        <dbReference type="Proteomes" id="UP000095192"/>
    </source>
</evidence>
<dbReference type="VEuPathDB" id="ToxoDB:LOC34618573"/>
<gene>
    <name evidence="5" type="ORF">cyc_01591</name>
</gene>
<dbReference type="GO" id="GO:0000398">
    <property type="term" value="P:mRNA splicing, via spliceosome"/>
    <property type="evidence" value="ECO:0007669"/>
    <property type="project" value="TreeGrafter"/>
</dbReference>